<dbReference type="GO" id="GO:0005634">
    <property type="term" value="C:nucleus"/>
    <property type="evidence" value="ECO:0007669"/>
    <property type="project" value="UniProtKB-SubCell"/>
</dbReference>
<evidence type="ECO:0000256" key="2">
    <source>
        <dbReference type="ARBA" id="ARBA00022723"/>
    </source>
</evidence>
<sequence>MRNRNSKYDAYFHIFDGTAKCLGKDCNYFYKSISSSFPRTCLRAHLERYHKDLFEKLKAEEDQQQEKPVIRPVRKRVKKENKLSTSFDYTSENVNNTNWCSPNDELLLMTEKVEDDDGYNSKLDEAIMCLICTASLPISFVEEPGLKNLLNILVPDYKLRPHRFFSSSVLNKLYSKVRQRVNDDLNRTDFISLTVNSQKSNDDAYTLFTFTAHYISSNMSPCSRVLAVEPVKGEQTCENVNALLSNVLNEYRVDAFKVHLILREENDDDLKMAIRSTGFDSIQCLTIKLDLCIWEALTMFSANELLEKVKKAIRKIRKSRVLSDNFPSLYDDNSISSAYLKKGTKIRWNNALIILERFSSNEEFLIKIPYNNKLFPVFSPNEWKTMKNICELLRPIYRATNRIASRQACISSIIPLFKAIDRELLRLNTDSPLIRDKLREELALKFGECEDCKPLLIATLLDPAYKDAFFRDPEKARDILFNEVEMLAIRTVEPAPTTHNGNNMEDDDPFVLFCRDSKAAEFATNSKPLPSTTSPLESAKAMAAWQVNDYLNSPKYDGDSYSFWDNPYYASKYMFLLPLVKKFHSAPNTTIFFGENIGLQQQRNSCTKLLLPDVRRSVNNETLKEMLFIHQNLLVIGFDF</sequence>
<dbReference type="OMA" id="EWNDING"/>
<dbReference type="InterPro" id="IPR052035">
    <property type="entry name" value="ZnF_BED_domain_contain"/>
</dbReference>
<protein>
    <submittedName>
        <fullName evidence="7">Dimer_Tnp_hAT domain-containing protein</fullName>
    </submittedName>
</protein>
<keyword evidence="5" id="KW-0539">Nucleus</keyword>
<keyword evidence="3" id="KW-0863">Zinc-finger</keyword>
<dbReference type="AlphaFoldDB" id="A0A1I8BSZ9"/>
<dbReference type="Proteomes" id="UP000095281">
    <property type="component" value="Unplaced"/>
</dbReference>
<keyword evidence="4" id="KW-0862">Zinc</keyword>
<keyword evidence="2" id="KW-0479">Metal-binding</keyword>
<proteinExistence type="predicted"/>
<evidence type="ECO:0000256" key="1">
    <source>
        <dbReference type="ARBA" id="ARBA00004123"/>
    </source>
</evidence>
<keyword evidence="6" id="KW-1185">Reference proteome</keyword>
<evidence type="ECO:0000256" key="3">
    <source>
        <dbReference type="ARBA" id="ARBA00022771"/>
    </source>
</evidence>
<dbReference type="PANTHER" id="PTHR46481:SF10">
    <property type="entry name" value="ZINC FINGER BED DOMAIN-CONTAINING PROTEIN 39"/>
    <property type="match status" value="1"/>
</dbReference>
<evidence type="ECO:0000313" key="7">
    <source>
        <dbReference type="WBParaSite" id="MhA1_Contig510.frz3.gene9"/>
    </source>
</evidence>
<dbReference type="SUPFAM" id="SSF53098">
    <property type="entry name" value="Ribonuclease H-like"/>
    <property type="match status" value="1"/>
</dbReference>
<comment type="subcellular location">
    <subcellularLocation>
        <location evidence="1">Nucleus</location>
    </subcellularLocation>
</comment>
<evidence type="ECO:0000256" key="4">
    <source>
        <dbReference type="ARBA" id="ARBA00022833"/>
    </source>
</evidence>
<dbReference type="InterPro" id="IPR012337">
    <property type="entry name" value="RNaseH-like_sf"/>
</dbReference>
<reference evidence="7" key="1">
    <citation type="submission" date="2016-11" db="UniProtKB">
        <authorList>
            <consortium name="WormBaseParasite"/>
        </authorList>
    </citation>
    <scope>IDENTIFICATION</scope>
</reference>
<evidence type="ECO:0000256" key="5">
    <source>
        <dbReference type="ARBA" id="ARBA00023242"/>
    </source>
</evidence>
<dbReference type="WBParaSite" id="MhA1_Contig510.frz3.gene9">
    <property type="protein sequence ID" value="MhA1_Contig510.frz3.gene9"/>
    <property type="gene ID" value="MhA1_Contig510.frz3.gene9"/>
</dbReference>
<dbReference type="PANTHER" id="PTHR46481">
    <property type="entry name" value="ZINC FINGER BED DOMAIN-CONTAINING PROTEIN 4"/>
    <property type="match status" value="1"/>
</dbReference>
<evidence type="ECO:0000313" key="6">
    <source>
        <dbReference type="Proteomes" id="UP000095281"/>
    </source>
</evidence>
<organism evidence="6 7">
    <name type="scientific">Meloidogyne hapla</name>
    <name type="common">Root-knot nematode worm</name>
    <dbReference type="NCBI Taxonomy" id="6305"/>
    <lineage>
        <taxon>Eukaryota</taxon>
        <taxon>Metazoa</taxon>
        <taxon>Ecdysozoa</taxon>
        <taxon>Nematoda</taxon>
        <taxon>Chromadorea</taxon>
        <taxon>Rhabditida</taxon>
        <taxon>Tylenchina</taxon>
        <taxon>Tylenchomorpha</taxon>
        <taxon>Tylenchoidea</taxon>
        <taxon>Meloidogynidae</taxon>
        <taxon>Meloidogyninae</taxon>
        <taxon>Meloidogyne</taxon>
    </lineage>
</organism>
<dbReference type="GO" id="GO:0008270">
    <property type="term" value="F:zinc ion binding"/>
    <property type="evidence" value="ECO:0007669"/>
    <property type="project" value="UniProtKB-KW"/>
</dbReference>
<accession>A0A1I8BSZ9</accession>
<name>A0A1I8BSZ9_MELHA</name>